<dbReference type="AlphaFoldDB" id="A0AAF0UV16"/>
<dbReference type="EMBL" id="CP133621">
    <property type="protein sequence ID" value="WMV52269.1"/>
    <property type="molecule type" value="Genomic_DNA"/>
</dbReference>
<feature type="signal peptide" evidence="1">
    <location>
        <begin position="1"/>
        <end position="31"/>
    </location>
</feature>
<keyword evidence="1" id="KW-0732">Signal</keyword>
<evidence type="ECO:0000313" key="3">
    <source>
        <dbReference type="Proteomes" id="UP001234989"/>
    </source>
</evidence>
<evidence type="ECO:0008006" key="4">
    <source>
        <dbReference type="Google" id="ProtNLM"/>
    </source>
</evidence>
<reference evidence="2" key="1">
    <citation type="submission" date="2023-08" db="EMBL/GenBank/DDBJ databases">
        <title>A de novo genome assembly of Solanum verrucosum Schlechtendal, a Mexican diploid species geographically isolated from the other diploid A-genome species in potato relatives.</title>
        <authorList>
            <person name="Hosaka K."/>
        </authorList>
    </citation>
    <scope>NUCLEOTIDE SEQUENCE</scope>
    <source>
        <tissue evidence="2">Young leaves</tissue>
    </source>
</reference>
<accession>A0AAF0UV16</accession>
<evidence type="ECO:0000313" key="2">
    <source>
        <dbReference type="EMBL" id="WMV52269.1"/>
    </source>
</evidence>
<keyword evidence="3" id="KW-1185">Reference proteome</keyword>
<feature type="chain" id="PRO_5042059479" description="Secreted protein" evidence="1">
    <location>
        <begin position="32"/>
        <end position="94"/>
    </location>
</feature>
<dbReference type="Proteomes" id="UP001234989">
    <property type="component" value="Chromosome 10"/>
</dbReference>
<protein>
    <recommendedName>
        <fullName evidence="4">Secreted protein</fullName>
    </recommendedName>
</protein>
<organism evidence="2 3">
    <name type="scientific">Solanum verrucosum</name>
    <dbReference type="NCBI Taxonomy" id="315347"/>
    <lineage>
        <taxon>Eukaryota</taxon>
        <taxon>Viridiplantae</taxon>
        <taxon>Streptophyta</taxon>
        <taxon>Embryophyta</taxon>
        <taxon>Tracheophyta</taxon>
        <taxon>Spermatophyta</taxon>
        <taxon>Magnoliopsida</taxon>
        <taxon>eudicotyledons</taxon>
        <taxon>Gunneridae</taxon>
        <taxon>Pentapetalae</taxon>
        <taxon>asterids</taxon>
        <taxon>lamiids</taxon>
        <taxon>Solanales</taxon>
        <taxon>Solanaceae</taxon>
        <taxon>Solanoideae</taxon>
        <taxon>Solaneae</taxon>
        <taxon>Solanum</taxon>
    </lineage>
</organism>
<evidence type="ECO:0000256" key="1">
    <source>
        <dbReference type="SAM" id="SignalP"/>
    </source>
</evidence>
<gene>
    <name evidence="2" type="ORF">MTR67_045654</name>
</gene>
<name>A0AAF0UV16_SOLVR</name>
<proteinExistence type="predicted"/>
<sequence>MSSTTFPPLAPMTMFIIVFLALCLISQPTQAITRHYEFNENGLILILRILLAKLYKVVEAPMSLMPTPSMVFQGSCTIALQNINNFYIFINRSR</sequence>